<dbReference type="STRING" id="1434701.SAMN05443634_105255"/>
<dbReference type="PROSITE" id="PS51257">
    <property type="entry name" value="PROKAR_LIPOPROTEIN"/>
    <property type="match status" value="1"/>
</dbReference>
<reference evidence="2" key="1">
    <citation type="journal article" date="2014" name="Int. J. Syst. Evol. Microbiol.">
        <title>Complete genome of a new Firmicutes species belonging to the dominant human colonic microbiota ('Ruminococcus bicirculans') reveals two chromosomes and a selective capacity to utilize plant glucans.</title>
        <authorList>
            <consortium name="NISC Comparative Sequencing Program"/>
            <person name="Wegmann U."/>
            <person name="Louis P."/>
            <person name="Goesmann A."/>
            <person name="Henrissat B."/>
            <person name="Duncan S.H."/>
            <person name="Flint H.J."/>
        </authorList>
    </citation>
    <scope>NUCLEOTIDE SEQUENCE</scope>
    <source>
        <strain evidence="2">CGMCC 1.12707</strain>
    </source>
</reference>
<evidence type="ECO:0000256" key="1">
    <source>
        <dbReference type="SAM" id="SignalP"/>
    </source>
</evidence>
<keyword evidence="5" id="KW-1185">Reference proteome</keyword>
<proteinExistence type="predicted"/>
<dbReference type="Proteomes" id="UP000650994">
    <property type="component" value="Unassembled WGS sequence"/>
</dbReference>
<organism evidence="3 4">
    <name type="scientific">Chishuiella changwenlii</name>
    <dbReference type="NCBI Taxonomy" id="1434701"/>
    <lineage>
        <taxon>Bacteria</taxon>
        <taxon>Pseudomonadati</taxon>
        <taxon>Bacteroidota</taxon>
        <taxon>Flavobacteriia</taxon>
        <taxon>Flavobacteriales</taxon>
        <taxon>Weeksellaceae</taxon>
        <taxon>Chishuiella</taxon>
    </lineage>
</organism>
<accession>A0A1M6XIB1</accession>
<reference evidence="3" key="3">
    <citation type="submission" date="2016-11" db="EMBL/GenBank/DDBJ databases">
        <authorList>
            <person name="Jaros S."/>
            <person name="Januszkiewicz K."/>
            <person name="Wedrychowicz H."/>
        </authorList>
    </citation>
    <scope>NUCLEOTIDE SEQUENCE [LARGE SCALE GENOMIC DNA]</scope>
    <source>
        <strain evidence="3">DSM 27989</strain>
    </source>
</reference>
<evidence type="ECO:0000313" key="5">
    <source>
        <dbReference type="Proteomes" id="UP000650994"/>
    </source>
</evidence>
<reference evidence="4" key="2">
    <citation type="submission" date="2016-11" db="EMBL/GenBank/DDBJ databases">
        <authorList>
            <person name="Varghese N."/>
            <person name="Submissions S."/>
        </authorList>
    </citation>
    <scope>NUCLEOTIDE SEQUENCE [LARGE SCALE GENOMIC DNA]</scope>
    <source>
        <strain evidence="4">DSM 27989</strain>
    </source>
</reference>
<name>A0A1M6XIB1_9FLAO</name>
<evidence type="ECO:0000313" key="3">
    <source>
        <dbReference type="EMBL" id="SHL05589.1"/>
    </source>
</evidence>
<gene>
    <name evidence="2" type="ORF">GCM10010984_18070</name>
    <name evidence="3" type="ORF">SAMN05443634_105255</name>
</gene>
<dbReference type="AlphaFoldDB" id="A0A1M6XIB1"/>
<sequence>MKKVYLCSALVLSLFACNSTKTNSGSSSTNAKKANTENPTDSMKIMIPDNSCYAAVLSDVDGALLKLEVFPNVVTGILKYNFAEKDSNEGTLEGKLVGDKIFADYTFKSEGKTSVREVAFLIEGKKITEGYGEMIESNGKMVFKDKKQINYKDGTTFSTIDCVENDEKFRLKN</sequence>
<dbReference type="Proteomes" id="UP000184120">
    <property type="component" value="Unassembled WGS sequence"/>
</dbReference>
<reference evidence="2" key="5">
    <citation type="submission" date="2024-05" db="EMBL/GenBank/DDBJ databases">
        <authorList>
            <person name="Sun Q."/>
            <person name="Zhou Y."/>
        </authorList>
    </citation>
    <scope>NUCLEOTIDE SEQUENCE</scope>
    <source>
        <strain evidence="2">CGMCC 1.12707</strain>
    </source>
</reference>
<dbReference type="OrthoDB" id="794403at2"/>
<evidence type="ECO:0000313" key="2">
    <source>
        <dbReference type="EMBL" id="GGF00905.1"/>
    </source>
</evidence>
<feature type="chain" id="PRO_5013223534" description="Lipoprotein" evidence="1">
    <location>
        <begin position="19"/>
        <end position="173"/>
    </location>
</feature>
<feature type="signal peptide" evidence="1">
    <location>
        <begin position="1"/>
        <end position="18"/>
    </location>
</feature>
<dbReference type="EMBL" id="BMFL01000011">
    <property type="protein sequence ID" value="GGF00905.1"/>
    <property type="molecule type" value="Genomic_DNA"/>
</dbReference>
<protein>
    <recommendedName>
        <fullName evidence="6">Lipoprotein</fullName>
    </recommendedName>
</protein>
<evidence type="ECO:0008006" key="6">
    <source>
        <dbReference type="Google" id="ProtNLM"/>
    </source>
</evidence>
<reference evidence="5" key="4">
    <citation type="journal article" date="2019" name="Int. J. Syst. Evol. Microbiol.">
        <title>The Global Catalogue of Microorganisms (GCM) 10K type strain sequencing project: providing services to taxonomists for standard genome sequencing and annotation.</title>
        <authorList>
            <consortium name="The Broad Institute Genomics Platform"/>
            <consortium name="The Broad Institute Genome Sequencing Center for Infectious Disease"/>
            <person name="Wu L."/>
            <person name="Ma J."/>
        </authorList>
    </citation>
    <scope>NUCLEOTIDE SEQUENCE [LARGE SCALE GENOMIC DNA]</scope>
    <source>
        <strain evidence="5">CGMCC 1.12707</strain>
    </source>
</reference>
<dbReference type="EMBL" id="FRBH01000005">
    <property type="protein sequence ID" value="SHL05589.1"/>
    <property type="molecule type" value="Genomic_DNA"/>
</dbReference>
<dbReference type="RefSeq" id="WP_072931348.1">
    <property type="nucleotide sequence ID" value="NZ_BMFL01000011.1"/>
</dbReference>
<keyword evidence="1" id="KW-0732">Signal</keyword>
<evidence type="ECO:0000313" key="4">
    <source>
        <dbReference type="Proteomes" id="UP000184120"/>
    </source>
</evidence>